<keyword evidence="1" id="KW-0472">Membrane</keyword>
<keyword evidence="1" id="KW-1133">Transmembrane helix</keyword>
<evidence type="ECO:0000256" key="1">
    <source>
        <dbReference type="SAM" id="Phobius"/>
    </source>
</evidence>
<feature type="transmembrane region" description="Helical" evidence="1">
    <location>
        <begin position="171"/>
        <end position="189"/>
    </location>
</feature>
<gene>
    <name evidence="2" type="ORF">LMS43_05530</name>
</gene>
<proteinExistence type="predicted"/>
<dbReference type="Proteomes" id="UP001168613">
    <property type="component" value="Unassembled WGS sequence"/>
</dbReference>
<dbReference type="Gene3D" id="3.30.530.20">
    <property type="match status" value="1"/>
</dbReference>
<dbReference type="EMBL" id="JAJHNU010000001">
    <property type="protein sequence ID" value="MDN4120742.1"/>
    <property type="molecule type" value="Genomic_DNA"/>
</dbReference>
<evidence type="ECO:0000313" key="2">
    <source>
        <dbReference type="EMBL" id="MDN4120742.1"/>
    </source>
</evidence>
<keyword evidence="3" id="KW-1185">Reference proteome</keyword>
<evidence type="ECO:0000313" key="3">
    <source>
        <dbReference type="Proteomes" id="UP001168613"/>
    </source>
</evidence>
<dbReference type="RefSeq" id="WP_266124456.1">
    <property type="nucleotide sequence ID" value="NZ_JAJHNU010000001.1"/>
</dbReference>
<dbReference type="InterPro" id="IPR023393">
    <property type="entry name" value="START-like_dom_sf"/>
</dbReference>
<accession>A0ABT8EHJ3</accession>
<organism evidence="2 3">
    <name type="scientific">Alcaligenes endophyticus</name>
    <dbReference type="NCBI Taxonomy" id="1929088"/>
    <lineage>
        <taxon>Bacteria</taxon>
        <taxon>Pseudomonadati</taxon>
        <taxon>Pseudomonadota</taxon>
        <taxon>Betaproteobacteria</taxon>
        <taxon>Burkholderiales</taxon>
        <taxon>Alcaligenaceae</taxon>
        <taxon>Alcaligenes</taxon>
    </lineage>
</organism>
<name>A0ABT8EHJ3_9BURK</name>
<keyword evidence="1" id="KW-0812">Transmembrane</keyword>
<dbReference type="InterPro" id="IPR010419">
    <property type="entry name" value="CO_DH_gsu"/>
</dbReference>
<protein>
    <submittedName>
        <fullName evidence="2">Carbon monoxide dehydrogenase subunit G</fullName>
    </submittedName>
</protein>
<dbReference type="PANTHER" id="PTHR38588">
    <property type="entry name" value="BLL0334 PROTEIN"/>
    <property type="match status" value="1"/>
</dbReference>
<sequence length="190" mass="20610">MEIKDERLIPGSLQATWDALNNPDVLKACIPGCESLEREGDDGFNTLVALKIGPVSARFKGRVKLTNIQAPRSYTLNFEGQGGVAGFGRGSADVELLEEGEQTLLKYNATAQVGGKMAQLGSRLIDATVQKLTDEFFSAFEKHTKENNVDASTVQIQVEKADAVAPVKSRAWWIVAATVVVILAWLFTAE</sequence>
<dbReference type="SUPFAM" id="SSF55961">
    <property type="entry name" value="Bet v1-like"/>
    <property type="match status" value="1"/>
</dbReference>
<dbReference type="PANTHER" id="PTHR38588:SF1">
    <property type="entry name" value="BLL0334 PROTEIN"/>
    <property type="match status" value="1"/>
</dbReference>
<reference evidence="2" key="1">
    <citation type="submission" date="2021-11" db="EMBL/GenBank/DDBJ databases">
        <title>Draft genome sequence of Alcaligenes endophyticus type strain CCUG 75668T.</title>
        <authorList>
            <person name="Salva-Serra F."/>
            <person name="Duran R.E."/>
            <person name="Seeger M."/>
            <person name="Moore E.R.B."/>
            <person name="Jaen-Luchoro D."/>
        </authorList>
    </citation>
    <scope>NUCLEOTIDE SEQUENCE</scope>
    <source>
        <strain evidence="2">CCUG 75668</strain>
    </source>
</reference>
<comment type="caution">
    <text evidence="2">The sequence shown here is derived from an EMBL/GenBank/DDBJ whole genome shotgun (WGS) entry which is preliminary data.</text>
</comment>
<dbReference type="Pfam" id="PF06240">
    <property type="entry name" value="COXG"/>
    <property type="match status" value="1"/>
</dbReference>
<dbReference type="CDD" id="cd05018">
    <property type="entry name" value="CoxG"/>
    <property type="match status" value="1"/>
</dbReference>